<proteinExistence type="predicted"/>
<organism evidence="1 2">
    <name type="scientific">Penicillium decumbens</name>
    <dbReference type="NCBI Taxonomy" id="69771"/>
    <lineage>
        <taxon>Eukaryota</taxon>
        <taxon>Fungi</taxon>
        <taxon>Dikarya</taxon>
        <taxon>Ascomycota</taxon>
        <taxon>Pezizomycotina</taxon>
        <taxon>Eurotiomycetes</taxon>
        <taxon>Eurotiomycetidae</taxon>
        <taxon>Eurotiales</taxon>
        <taxon>Aspergillaceae</taxon>
        <taxon>Penicillium</taxon>
    </lineage>
</organism>
<evidence type="ECO:0000313" key="1">
    <source>
        <dbReference type="EMBL" id="OQD76866.1"/>
    </source>
</evidence>
<dbReference type="AlphaFoldDB" id="A0A1V6PJZ6"/>
<dbReference type="Proteomes" id="UP000191522">
    <property type="component" value="Unassembled WGS sequence"/>
</dbReference>
<accession>A0A1V6PJZ6</accession>
<comment type="caution">
    <text evidence="1">The sequence shown here is derived from an EMBL/GenBank/DDBJ whole genome shotgun (WGS) entry which is preliminary data.</text>
</comment>
<dbReference type="EMBL" id="MDYL01000003">
    <property type="protein sequence ID" value="OQD76866.1"/>
    <property type="molecule type" value="Genomic_DNA"/>
</dbReference>
<protein>
    <submittedName>
        <fullName evidence="1">Uncharacterized protein</fullName>
    </submittedName>
</protein>
<keyword evidence="2" id="KW-1185">Reference proteome</keyword>
<sequence>MAMKRYYDVKHKLMHFNVGDFVYLRLDHGYDIPYNKLLPAKLAQRYVGRFKLNGVSVASGVLSLAEALVVLFCRTDKSLLSPTMRLEGLDYNAEGLGNVRR</sequence>
<evidence type="ECO:0000313" key="2">
    <source>
        <dbReference type="Proteomes" id="UP000191522"/>
    </source>
</evidence>
<dbReference type="STRING" id="69771.A0A1V6PJZ6"/>
<dbReference type="OrthoDB" id="4358334at2759"/>
<reference evidence="2" key="1">
    <citation type="journal article" date="2017" name="Nat. Microbiol.">
        <title>Global analysis of biosynthetic gene clusters reveals vast potential of secondary metabolite production in Penicillium species.</title>
        <authorList>
            <person name="Nielsen J.C."/>
            <person name="Grijseels S."/>
            <person name="Prigent S."/>
            <person name="Ji B."/>
            <person name="Dainat J."/>
            <person name="Nielsen K.F."/>
            <person name="Frisvad J.C."/>
            <person name="Workman M."/>
            <person name="Nielsen J."/>
        </authorList>
    </citation>
    <scope>NUCLEOTIDE SEQUENCE [LARGE SCALE GENOMIC DNA]</scope>
    <source>
        <strain evidence="2">IBT 11843</strain>
    </source>
</reference>
<gene>
    <name evidence="1" type="ORF">PENDEC_c003G05881</name>
</gene>
<name>A0A1V6PJZ6_PENDC</name>